<sequence>MRNAKLAMLVFLAAGAATMAGAGPAAAHDYPWCVTGGGFGYPGDCSYRSYAQCIASASGRRVWCNVNPRVAYGRAPRSRAYRDY</sequence>
<organism evidence="2 3">
    <name type="scientific">Bradyrhizobium lablabi</name>
    <dbReference type="NCBI Taxonomy" id="722472"/>
    <lineage>
        <taxon>Bacteria</taxon>
        <taxon>Pseudomonadati</taxon>
        <taxon>Pseudomonadota</taxon>
        <taxon>Alphaproteobacteria</taxon>
        <taxon>Hyphomicrobiales</taxon>
        <taxon>Nitrobacteraceae</taxon>
        <taxon>Bradyrhizobium</taxon>
    </lineage>
</organism>
<dbReference type="Pfam" id="PF12071">
    <property type="entry name" value="DUF3551"/>
    <property type="match status" value="1"/>
</dbReference>
<accession>A0A1M6TRI9</accession>
<keyword evidence="1" id="KW-0732">Signal</keyword>
<gene>
    <name evidence="2" type="ORF">SAMN05444159_3675</name>
</gene>
<dbReference type="InterPro" id="IPR021937">
    <property type="entry name" value="DUF3551"/>
</dbReference>
<feature type="signal peptide" evidence="1">
    <location>
        <begin position="1"/>
        <end position="27"/>
    </location>
</feature>
<proteinExistence type="predicted"/>
<feature type="chain" id="PRO_5012138663" description="DUF3551 domain-containing protein" evidence="1">
    <location>
        <begin position="28"/>
        <end position="84"/>
    </location>
</feature>
<dbReference type="AlphaFoldDB" id="A0A1M6TRI9"/>
<dbReference type="Proteomes" id="UP000189935">
    <property type="component" value="Chromosome I"/>
</dbReference>
<dbReference type="RefSeq" id="WP_079540077.1">
    <property type="nucleotide sequence ID" value="NZ_LT670844.1"/>
</dbReference>
<evidence type="ECO:0000313" key="3">
    <source>
        <dbReference type="Proteomes" id="UP000189935"/>
    </source>
</evidence>
<name>A0A1M6TRI9_9BRAD</name>
<reference evidence="2 3" key="1">
    <citation type="submission" date="2016-11" db="EMBL/GenBank/DDBJ databases">
        <authorList>
            <person name="Jaros S."/>
            <person name="Januszkiewicz K."/>
            <person name="Wedrychowicz H."/>
        </authorList>
    </citation>
    <scope>NUCLEOTIDE SEQUENCE [LARGE SCALE GENOMIC DNA]</scope>
    <source>
        <strain evidence="2 3">GAS499</strain>
    </source>
</reference>
<evidence type="ECO:0000256" key="1">
    <source>
        <dbReference type="SAM" id="SignalP"/>
    </source>
</evidence>
<protein>
    <recommendedName>
        <fullName evidence="4">DUF3551 domain-containing protein</fullName>
    </recommendedName>
</protein>
<evidence type="ECO:0008006" key="4">
    <source>
        <dbReference type="Google" id="ProtNLM"/>
    </source>
</evidence>
<evidence type="ECO:0000313" key="2">
    <source>
        <dbReference type="EMBL" id="SHK59595.1"/>
    </source>
</evidence>
<dbReference type="EMBL" id="LT670844">
    <property type="protein sequence ID" value="SHK59595.1"/>
    <property type="molecule type" value="Genomic_DNA"/>
</dbReference>
<dbReference type="OrthoDB" id="8255753at2"/>